<name>A0ABZ0Q2C8_9LACO</name>
<reference evidence="3" key="1">
    <citation type="submission" date="2024-06" db="EMBL/GenBank/DDBJ databases">
        <authorList>
            <person name="Chang H.C."/>
            <person name="Mun S.Y."/>
        </authorList>
    </citation>
    <scope>NUCLEOTIDE SEQUENCE [LARGE SCALE GENOMIC DNA]</scope>
    <source>
        <strain evidence="3">KT1</strain>
    </source>
</reference>
<accession>A0ABZ0Q2C8</accession>
<keyword evidence="1" id="KW-0472">Membrane</keyword>
<proteinExistence type="predicted"/>
<protein>
    <submittedName>
        <fullName evidence="2">Uncharacterized protein</fullName>
    </submittedName>
</protein>
<dbReference type="Proteomes" id="UP001302696">
    <property type="component" value="Chromosome"/>
</dbReference>
<organism evidence="2 3">
    <name type="scientific">Pediococcus inopinatus</name>
    <dbReference type="NCBI Taxonomy" id="114090"/>
    <lineage>
        <taxon>Bacteria</taxon>
        <taxon>Bacillati</taxon>
        <taxon>Bacillota</taxon>
        <taxon>Bacilli</taxon>
        <taxon>Lactobacillales</taxon>
        <taxon>Lactobacillaceae</taxon>
        <taxon>Pediococcus</taxon>
    </lineage>
</organism>
<evidence type="ECO:0000256" key="1">
    <source>
        <dbReference type="SAM" id="Phobius"/>
    </source>
</evidence>
<dbReference type="RefSeq" id="WP_323708997.1">
    <property type="nucleotide sequence ID" value="NZ_CP104778.1"/>
</dbReference>
<feature type="transmembrane region" description="Helical" evidence="1">
    <location>
        <begin position="21"/>
        <end position="38"/>
    </location>
</feature>
<gene>
    <name evidence="2" type="ORF">N6G96_07325</name>
</gene>
<keyword evidence="1" id="KW-1133">Transmembrane helix</keyword>
<keyword evidence="1" id="KW-0812">Transmembrane</keyword>
<dbReference type="EMBL" id="CP104778">
    <property type="protein sequence ID" value="WPC21099.1"/>
    <property type="molecule type" value="Genomic_DNA"/>
</dbReference>
<evidence type="ECO:0000313" key="2">
    <source>
        <dbReference type="EMBL" id="WPC21099.1"/>
    </source>
</evidence>
<evidence type="ECO:0000313" key="3">
    <source>
        <dbReference type="Proteomes" id="UP001302696"/>
    </source>
</evidence>
<sequence>MSKIFKLVQQKITEKCGLGSALMANLVFVLVIILLSIGKEKCLNNH</sequence>
<keyword evidence="3" id="KW-1185">Reference proteome</keyword>